<dbReference type="AlphaFoldDB" id="A0A176WTL1"/>
<dbReference type="PANTHER" id="PTHR35103">
    <property type="entry name" value="OS06G0115700 PROTEIN"/>
    <property type="match status" value="1"/>
</dbReference>
<protein>
    <submittedName>
        <fullName evidence="2">Uncharacterized protein</fullName>
    </submittedName>
</protein>
<evidence type="ECO:0000313" key="3">
    <source>
        <dbReference type="Proteomes" id="UP000077202"/>
    </source>
</evidence>
<feature type="compositionally biased region" description="Acidic residues" evidence="1">
    <location>
        <begin position="152"/>
        <end position="162"/>
    </location>
</feature>
<comment type="caution">
    <text evidence="2">The sequence shown here is derived from an EMBL/GenBank/DDBJ whole genome shotgun (WGS) entry which is preliminary data.</text>
</comment>
<feature type="compositionally biased region" description="Polar residues" evidence="1">
    <location>
        <begin position="235"/>
        <end position="255"/>
    </location>
</feature>
<evidence type="ECO:0000313" key="2">
    <source>
        <dbReference type="EMBL" id="OAE35931.1"/>
    </source>
</evidence>
<keyword evidence="3" id="KW-1185">Reference proteome</keyword>
<accession>A0A176WTL1</accession>
<dbReference type="Proteomes" id="UP000077202">
    <property type="component" value="Unassembled WGS sequence"/>
</dbReference>
<dbReference type="EMBL" id="LVLJ01000035">
    <property type="protein sequence ID" value="OAE35931.1"/>
    <property type="molecule type" value="Genomic_DNA"/>
</dbReference>
<reference evidence="2" key="1">
    <citation type="submission" date="2016-03" db="EMBL/GenBank/DDBJ databases">
        <title>Mechanisms controlling the formation of the plant cell surface in tip-growing cells are functionally conserved among land plants.</title>
        <authorList>
            <person name="Honkanen S."/>
            <person name="Jones V.A."/>
            <person name="Morieri G."/>
            <person name="Champion C."/>
            <person name="Hetherington A.J."/>
            <person name="Kelly S."/>
            <person name="Saint-Marcoux D."/>
            <person name="Proust H."/>
            <person name="Prescott H."/>
            <person name="Dolan L."/>
        </authorList>
    </citation>
    <scope>NUCLEOTIDE SEQUENCE [LARGE SCALE GENOMIC DNA]</scope>
    <source>
        <tissue evidence="2">Whole gametophyte</tissue>
    </source>
</reference>
<gene>
    <name evidence="2" type="ORF">AXG93_1278s1050</name>
</gene>
<organism evidence="2 3">
    <name type="scientific">Marchantia polymorpha subsp. ruderalis</name>
    <dbReference type="NCBI Taxonomy" id="1480154"/>
    <lineage>
        <taxon>Eukaryota</taxon>
        <taxon>Viridiplantae</taxon>
        <taxon>Streptophyta</taxon>
        <taxon>Embryophyta</taxon>
        <taxon>Marchantiophyta</taxon>
        <taxon>Marchantiopsida</taxon>
        <taxon>Marchantiidae</taxon>
        <taxon>Marchantiales</taxon>
        <taxon>Marchantiaceae</taxon>
        <taxon>Marchantia</taxon>
    </lineage>
</organism>
<sequence>MSDVRIVSHTRYIQTTDCASKHDSPQTQLVREAEESVVEGREADAAVAVSRVAGAWAVAVRLGSSKSGHGHVHLKMLPLKPIRFYGSALPRPRIHEDVKHSDTRVDPPPGINDSLLRWAANAHWSMGGTSFKRHRMQGKIEGRLKKLRDEKEEGESSSDDEPPAPKKISKARKVFKPSVPMKLASGKSRNKENSPPAKRRLTRDSPQSPPVVMKNSRLSQATPAIPLRVSPRHQAIQTPSKGSVSPPSSFATLGSSPEFPVIRRRQVESALQASEESDSDGNFEEFSRIAPLRRSSRVTAIRRSFKDLVPLTS</sequence>
<dbReference type="PANTHER" id="PTHR35103:SF1">
    <property type="entry name" value="OS06G0115700 PROTEIN"/>
    <property type="match status" value="1"/>
</dbReference>
<evidence type="ECO:0000256" key="1">
    <source>
        <dbReference type="SAM" id="MobiDB-lite"/>
    </source>
</evidence>
<proteinExistence type="predicted"/>
<name>A0A176WTL1_MARPO</name>
<feature type="region of interest" description="Disordered" evidence="1">
    <location>
        <begin position="145"/>
        <end position="257"/>
    </location>
</feature>